<organism evidence="1">
    <name type="scientific">Medicago truncatula</name>
    <name type="common">Barrel medic</name>
    <name type="synonym">Medicago tribuloides</name>
    <dbReference type="NCBI Taxonomy" id="3880"/>
    <lineage>
        <taxon>Eukaryota</taxon>
        <taxon>Viridiplantae</taxon>
        <taxon>Streptophyta</taxon>
        <taxon>Embryophyta</taxon>
        <taxon>Tracheophyta</taxon>
        <taxon>Spermatophyta</taxon>
        <taxon>Magnoliopsida</taxon>
        <taxon>eudicotyledons</taxon>
        <taxon>Gunneridae</taxon>
        <taxon>Pentapetalae</taxon>
        <taxon>rosids</taxon>
        <taxon>fabids</taxon>
        <taxon>Fabales</taxon>
        <taxon>Fabaceae</taxon>
        <taxon>Papilionoideae</taxon>
        <taxon>50 kb inversion clade</taxon>
        <taxon>NPAAA clade</taxon>
        <taxon>Hologalegina</taxon>
        <taxon>IRL clade</taxon>
        <taxon>Trifolieae</taxon>
        <taxon>Medicago</taxon>
    </lineage>
</organism>
<reference evidence="1" key="1">
    <citation type="journal article" date="2018" name="Nat. Plants">
        <title>Whole-genome landscape of Medicago truncatula symbiotic genes.</title>
        <authorList>
            <person name="Pecrix Y."/>
            <person name="Gamas P."/>
            <person name="Carrere S."/>
        </authorList>
    </citation>
    <scope>NUCLEOTIDE SEQUENCE</scope>
    <source>
        <tissue evidence="1">Leaves</tissue>
    </source>
</reference>
<protein>
    <submittedName>
        <fullName evidence="1">Uncharacterized protein</fullName>
    </submittedName>
</protein>
<name>A0A396JJ65_MEDTR</name>
<comment type="caution">
    <text evidence="1">The sequence shown here is derived from an EMBL/GenBank/DDBJ whole genome shotgun (WGS) entry which is preliminary data.</text>
</comment>
<proteinExistence type="predicted"/>
<dbReference type="AlphaFoldDB" id="A0A396JJ65"/>
<dbReference type="Gramene" id="rna819">
    <property type="protein sequence ID" value="RHN77372.1"/>
    <property type="gene ID" value="gene819"/>
</dbReference>
<accession>A0A396JJ65</accession>
<gene>
    <name evidence="1" type="ORF">MtrunA17_Chr1g0154091</name>
</gene>
<sequence>MFYEWSWNPRDCILRLTIVWCCGQWGGSPCFLVVGLCAGCTVRGSFLVDGRVFLEADSGGGRCLHGNKKKLSINWKQLFFRIIIHHFSVEPLKPLRSVITLVSSFVPNSLKYIFSFGTIHLPRELLRLKACTFSLLDQNSSYLSLDKTKSSHF</sequence>
<evidence type="ECO:0000313" key="1">
    <source>
        <dbReference type="EMBL" id="RHN77372.1"/>
    </source>
</evidence>
<dbReference type="Proteomes" id="UP000265566">
    <property type="component" value="Chromosome 1"/>
</dbReference>
<dbReference type="EMBL" id="PSQE01000001">
    <property type="protein sequence ID" value="RHN77372.1"/>
    <property type="molecule type" value="Genomic_DNA"/>
</dbReference>